<organism evidence="1 2">
    <name type="scientific">Variovorax boronicumulans</name>
    <dbReference type="NCBI Taxonomy" id="436515"/>
    <lineage>
        <taxon>Bacteria</taxon>
        <taxon>Pseudomonadati</taxon>
        <taxon>Pseudomonadota</taxon>
        <taxon>Betaproteobacteria</taxon>
        <taxon>Burkholderiales</taxon>
        <taxon>Comamonadaceae</taxon>
        <taxon>Variovorax</taxon>
    </lineage>
</organism>
<dbReference type="RefSeq" id="WP_307638680.1">
    <property type="nucleotide sequence ID" value="NZ_JAUSRR010000019.1"/>
</dbReference>
<evidence type="ECO:0000313" key="1">
    <source>
        <dbReference type="EMBL" id="MDP9927697.1"/>
    </source>
</evidence>
<sequence>MNLHRNAECLARPYTTGNHLEVANARVLKSYCMACGVKAAREELQQAGFFVQDVHDYENVRVCTSCGYSHVNMYEWHPTYLIAVNRFDGNFLDTYEETVVVIPCERCEEAHGYWFRPD</sequence>
<dbReference type="Proteomes" id="UP001244295">
    <property type="component" value="Unassembled WGS sequence"/>
</dbReference>
<reference evidence="1" key="1">
    <citation type="submission" date="2023-07" db="EMBL/GenBank/DDBJ databases">
        <title>Sorghum-associated microbial communities from plants grown in Nebraska, USA.</title>
        <authorList>
            <person name="Schachtman D."/>
        </authorList>
    </citation>
    <scope>NUCLEOTIDE SEQUENCE</scope>
    <source>
        <strain evidence="1">DS2795</strain>
    </source>
</reference>
<gene>
    <name evidence="1" type="ORF">J2W25_006751</name>
</gene>
<dbReference type="AlphaFoldDB" id="A0AAW8E7B4"/>
<name>A0AAW8E7B4_9BURK</name>
<protein>
    <submittedName>
        <fullName evidence="1">Ribosomal protein L37E</fullName>
    </submittedName>
</protein>
<keyword evidence="1" id="KW-0689">Ribosomal protein</keyword>
<proteinExistence type="predicted"/>
<evidence type="ECO:0000313" key="2">
    <source>
        <dbReference type="Proteomes" id="UP001244295"/>
    </source>
</evidence>
<keyword evidence="1" id="KW-0687">Ribonucleoprotein</keyword>
<comment type="caution">
    <text evidence="1">The sequence shown here is derived from an EMBL/GenBank/DDBJ whole genome shotgun (WGS) entry which is preliminary data.</text>
</comment>
<accession>A0AAW8E7B4</accession>
<dbReference type="GO" id="GO:0005840">
    <property type="term" value="C:ribosome"/>
    <property type="evidence" value="ECO:0007669"/>
    <property type="project" value="UniProtKB-KW"/>
</dbReference>
<dbReference type="EMBL" id="JAUSRR010000019">
    <property type="protein sequence ID" value="MDP9927697.1"/>
    <property type="molecule type" value="Genomic_DNA"/>
</dbReference>